<dbReference type="AlphaFoldDB" id="A0A5B7FPQ7"/>
<dbReference type="Proteomes" id="UP000324222">
    <property type="component" value="Unassembled WGS sequence"/>
</dbReference>
<evidence type="ECO:0000259" key="1">
    <source>
        <dbReference type="Pfam" id="PF23088"/>
    </source>
</evidence>
<dbReference type="EMBL" id="VSRR010008870">
    <property type="protein sequence ID" value="MPC49431.1"/>
    <property type="molecule type" value="Genomic_DNA"/>
</dbReference>
<accession>A0A5B7FPQ7</accession>
<comment type="caution">
    <text evidence="2">The sequence shown here is derived from an EMBL/GenBank/DDBJ whole genome shotgun (WGS) entry which is preliminary data.</text>
</comment>
<name>A0A5B7FPQ7_PORTR</name>
<proteinExistence type="predicted"/>
<evidence type="ECO:0000313" key="2">
    <source>
        <dbReference type="EMBL" id="MPC49431.1"/>
    </source>
</evidence>
<protein>
    <recommendedName>
        <fullName evidence="1">DUF7047 domain-containing protein</fullName>
    </recommendedName>
</protein>
<feature type="domain" description="DUF7047" evidence="1">
    <location>
        <begin position="32"/>
        <end position="83"/>
    </location>
</feature>
<organism evidence="2 3">
    <name type="scientific">Portunus trituberculatus</name>
    <name type="common">Swimming crab</name>
    <name type="synonym">Neptunus trituberculatus</name>
    <dbReference type="NCBI Taxonomy" id="210409"/>
    <lineage>
        <taxon>Eukaryota</taxon>
        <taxon>Metazoa</taxon>
        <taxon>Ecdysozoa</taxon>
        <taxon>Arthropoda</taxon>
        <taxon>Crustacea</taxon>
        <taxon>Multicrustacea</taxon>
        <taxon>Malacostraca</taxon>
        <taxon>Eumalacostraca</taxon>
        <taxon>Eucarida</taxon>
        <taxon>Decapoda</taxon>
        <taxon>Pleocyemata</taxon>
        <taxon>Brachyura</taxon>
        <taxon>Eubrachyura</taxon>
        <taxon>Portunoidea</taxon>
        <taxon>Portunidae</taxon>
        <taxon>Portuninae</taxon>
        <taxon>Portunus</taxon>
    </lineage>
</organism>
<sequence length="139" mass="15694">MSKLHQLLVNGMRALGLRVQGGAGETGMEVGHKFVGHYPICGWVRVVTAFIKRKVNEATERWNDIIVDEEIRRLLREIIAEVRNNNLLQGQWSVSSYQARVWVDTRSLALGIAVEINGYIVEDASWLRKEDISGIGRGH</sequence>
<keyword evidence="3" id="KW-1185">Reference proteome</keyword>
<gene>
    <name evidence="2" type="ORF">E2C01_043230</name>
</gene>
<dbReference type="InterPro" id="IPR055475">
    <property type="entry name" value="DUF7047"/>
</dbReference>
<dbReference type="OrthoDB" id="289038at2759"/>
<reference evidence="2 3" key="1">
    <citation type="submission" date="2019-05" db="EMBL/GenBank/DDBJ databases">
        <title>Another draft genome of Portunus trituberculatus and its Hox gene families provides insights of decapod evolution.</title>
        <authorList>
            <person name="Jeong J.-H."/>
            <person name="Song I."/>
            <person name="Kim S."/>
            <person name="Choi T."/>
            <person name="Kim D."/>
            <person name="Ryu S."/>
            <person name="Kim W."/>
        </authorList>
    </citation>
    <scope>NUCLEOTIDE SEQUENCE [LARGE SCALE GENOMIC DNA]</scope>
    <source>
        <tissue evidence="2">Muscle</tissue>
    </source>
</reference>
<evidence type="ECO:0000313" key="3">
    <source>
        <dbReference type="Proteomes" id="UP000324222"/>
    </source>
</evidence>
<dbReference type="Pfam" id="PF23088">
    <property type="entry name" value="DUF7047"/>
    <property type="match status" value="1"/>
</dbReference>